<reference evidence="2 3" key="1">
    <citation type="journal article" date="2013" name="Sci. Rep.">
        <title>Extraordinary expansion of a Sorangium cellulosum genome from an alkaline milieu.</title>
        <authorList>
            <person name="Han K."/>
            <person name="Li Z.F."/>
            <person name="Peng R."/>
            <person name="Zhu L.P."/>
            <person name="Zhou T."/>
            <person name="Wang L.G."/>
            <person name="Li S.G."/>
            <person name="Zhang X.B."/>
            <person name="Hu W."/>
            <person name="Wu Z.H."/>
            <person name="Qin N."/>
            <person name="Li Y.Z."/>
        </authorList>
    </citation>
    <scope>NUCLEOTIDE SEQUENCE [LARGE SCALE GENOMIC DNA]</scope>
    <source>
        <strain evidence="2 3">So0157-2</strain>
    </source>
</reference>
<sequence length="51" mass="5445">MAQPPSLEAVGRAAGTRRRVSASAARGATSRKRAAARRTDERAAKAIRRAR</sequence>
<organism evidence="2 3">
    <name type="scientific">Sorangium cellulosum So0157-2</name>
    <dbReference type="NCBI Taxonomy" id="1254432"/>
    <lineage>
        <taxon>Bacteria</taxon>
        <taxon>Pseudomonadati</taxon>
        <taxon>Myxococcota</taxon>
        <taxon>Polyangia</taxon>
        <taxon>Polyangiales</taxon>
        <taxon>Polyangiaceae</taxon>
        <taxon>Sorangium</taxon>
    </lineage>
</organism>
<proteinExistence type="predicted"/>
<dbReference type="EMBL" id="CP003969">
    <property type="protein sequence ID" value="AGP41029.1"/>
    <property type="molecule type" value="Genomic_DNA"/>
</dbReference>
<evidence type="ECO:0000313" key="2">
    <source>
        <dbReference type="EMBL" id="AGP41029.1"/>
    </source>
</evidence>
<dbReference type="PATRIC" id="fig|1254432.3.peg.10160"/>
<dbReference type="HOGENOM" id="CLU_3103917_0_0_7"/>
<dbReference type="KEGG" id="scu:SCE1572_44960"/>
<protein>
    <submittedName>
        <fullName evidence="2">Uncharacterized protein</fullName>
    </submittedName>
</protein>
<dbReference type="AlphaFoldDB" id="S4Y846"/>
<feature type="region of interest" description="Disordered" evidence="1">
    <location>
        <begin position="1"/>
        <end position="51"/>
    </location>
</feature>
<accession>S4Y846</accession>
<dbReference type="Proteomes" id="UP000014803">
    <property type="component" value="Chromosome"/>
</dbReference>
<evidence type="ECO:0000256" key="1">
    <source>
        <dbReference type="SAM" id="MobiDB-lite"/>
    </source>
</evidence>
<gene>
    <name evidence="2" type="ORF">SCE1572_44960</name>
</gene>
<evidence type="ECO:0000313" key="3">
    <source>
        <dbReference type="Proteomes" id="UP000014803"/>
    </source>
</evidence>
<name>S4Y846_SORCE</name>